<sequence length="74" mass="7921">MGATGLALAAGAVATGVALSKKKNRTKLVKEVKRASEKVADIKQSLQDAKERYQAYQHRIGLGKGKKKNAKGKK</sequence>
<name>A0A1F5JSP5_9BACT</name>
<evidence type="ECO:0000313" key="3">
    <source>
        <dbReference type="Proteomes" id="UP000176902"/>
    </source>
</evidence>
<accession>A0A1F5JSP5</accession>
<feature type="coiled-coil region" evidence="1">
    <location>
        <begin position="25"/>
        <end position="59"/>
    </location>
</feature>
<evidence type="ECO:0000313" key="2">
    <source>
        <dbReference type="EMBL" id="OGE31636.1"/>
    </source>
</evidence>
<protein>
    <submittedName>
        <fullName evidence="2">Uncharacterized protein</fullName>
    </submittedName>
</protein>
<comment type="caution">
    <text evidence="2">The sequence shown here is derived from an EMBL/GenBank/DDBJ whole genome shotgun (WGS) entry which is preliminary data.</text>
</comment>
<organism evidence="2 3">
    <name type="scientific">Candidatus Daviesbacteria bacterium RIFCSPHIGHO2_02_FULL_36_13</name>
    <dbReference type="NCBI Taxonomy" id="1797768"/>
    <lineage>
        <taxon>Bacteria</taxon>
        <taxon>Candidatus Daviesiibacteriota</taxon>
    </lineage>
</organism>
<evidence type="ECO:0000256" key="1">
    <source>
        <dbReference type="SAM" id="Coils"/>
    </source>
</evidence>
<dbReference type="AlphaFoldDB" id="A0A1F5JSP5"/>
<dbReference type="EMBL" id="MFCV01000035">
    <property type="protein sequence ID" value="OGE31636.1"/>
    <property type="molecule type" value="Genomic_DNA"/>
</dbReference>
<reference evidence="2 3" key="1">
    <citation type="journal article" date="2016" name="Nat. Commun.">
        <title>Thousands of microbial genomes shed light on interconnected biogeochemical processes in an aquifer system.</title>
        <authorList>
            <person name="Anantharaman K."/>
            <person name="Brown C.T."/>
            <person name="Hug L.A."/>
            <person name="Sharon I."/>
            <person name="Castelle C.J."/>
            <person name="Probst A.J."/>
            <person name="Thomas B.C."/>
            <person name="Singh A."/>
            <person name="Wilkins M.J."/>
            <person name="Karaoz U."/>
            <person name="Brodie E.L."/>
            <person name="Williams K.H."/>
            <person name="Hubbard S.S."/>
            <person name="Banfield J.F."/>
        </authorList>
    </citation>
    <scope>NUCLEOTIDE SEQUENCE [LARGE SCALE GENOMIC DNA]</scope>
</reference>
<keyword evidence="1" id="KW-0175">Coiled coil</keyword>
<gene>
    <name evidence="2" type="ORF">A3C59_01895</name>
</gene>
<proteinExistence type="predicted"/>
<dbReference type="Proteomes" id="UP000176902">
    <property type="component" value="Unassembled WGS sequence"/>
</dbReference>